<evidence type="ECO:0000313" key="2">
    <source>
        <dbReference type="EMBL" id="GJN09794.1"/>
    </source>
</evidence>
<proteinExistence type="predicted"/>
<sequence length="141" mass="15295">MTRTENNSATYASSGNPCVDFFFQVVPDTAAERVTALLAAAWAQDPLTALKLACNLRGVRGTGKSDKEGFYAAALWMHEKHPKTLAGNVPALAEFSYLKDFPELLYRLIHGADVRKLAKDKAAAEKAVRKVNEARVAKTAG</sequence>
<organism evidence="2 3">
    <name type="scientific">Eleusine coracana subsp. coracana</name>
    <dbReference type="NCBI Taxonomy" id="191504"/>
    <lineage>
        <taxon>Eukaryota</taxon>
        <taxon>Viridiplantae</taxon>
        <taxon>Streptophyta</taxon>
        <taxon>Embryophyta</taxon>
        <taxon>Tracheophyta</taxon>
        <taxon>Spermatophyta</taxon>
        <taxon>Magnoliopsida</taxon>
        <taxon>Liliopsida</taxon>
        <taxon>Poales</taxon>
        <taxon>Poaceae</taxon>
        <taxon>PACMAD clade</taxon>
        <taxon>Chloridoideae</taxon>
        <taxon>Cynodonteae</taxon>
        <taxon>Eleusininae</taxon>
        <taxon>Eleusine</taxon>
    </lineage>
</organism>
<protein>
    <recommendedName>
        <fullName evidence="1">DUF2828 domain-containing protein</fullName>
    </recommendedName>
</protein>
<dbReference type="Pfam" id="PF11443">
    <property type="entry name" value="DUF2828"/>
    <property type="match status" value="1"/>
</dbReference>
<keyword evidence="3" id="KW-1185">Reference proteome</keyword>
<evidence type="ECO:0000259" key="1">
    <source>
        <dbReference type="Pfam" id="PF11443"/>
    </source>
</evidence>
<dbReference type="PIRSF" id="PIRSF015417">
    <property type="entry name" value="T31B5_30_vWA"/>
    <property type="match status" value="1"/>
</dbReference>
<name>A0AAV5DFJ2_ELECO</name>
<feature type="domain" description="DUF2828" evidence="1">
    <location>
        <begin position="4"/>
        <end position="131"/>
    </location>
</feature>
<accession>A0AAV5DFJ2</accession>
<dbReference type="AlphaFoldDB" id="A0AAV5DFJ2"/>
<dbReference type="InterPro" id="IPR011205">
    <property type="entry name" value="UCP015417_vWA"/>
</dbReference>
<reference evidence="2" key="2">
    <citation type="submission" date="2021-12" db="EMBL/GenBank/DDBJ databases">
        <title>Resequencing data analysis of finger millet.</title>
        <authorList>
            <person name="Hatakeyama M."/>
            <person name="Aluri S."/>
            <person name="Balachadran M.T."/>
            <person name="Sivarajan S.R."/>
            <person name="Poveda L."/>
            <person name="Shimizu-Inatsugi R."/>
            <person name="Schlapbach R."/>
            <person name="Sreeman S.M."/>
            <person name="Shimizu K.K."/>
        </authorList>
    </citation>
    <scope>NUCLEOTIDE SEQUENCE</scope>
</reference>
<dbReference type="PANTHER" id="PTHR31373">
    <property type="entry name" value="OS06G0652100 PROTEIN"/>
    <property type="match status" value="1"/>
</dbReference>
<reference evidence="2" key="1">
    <citation type="journal article" date="2018" name="DNA Res.">
        <title>Multiple hybrid de novo genome assembly of finger millet, an orphan allotetraploid crop.</title>
        <authorList>
            <person name="Hatakeyama M."/>
            <person name="Aluri S."/>
            <person name="Balachadran M.T."/>
            <person name="Sivarajan S.R."/>
            <person name="Patrignani A."/>
            <person name="Gruter S."/>
            <person name="Poveda L."/>
            <person name="Shimizu-Inatsugi R."/>
            <person name="Baeten J."/>
            <person name="Francoijs K.J."/>
            <person name="Nataraja K.N."/>
            <person name="Reddy Y.A.N."/>
            <person name="Phadnis S."/>
            <person name="Ravikumar R.L."/>
            <person name="Schlapbach R."/>
            <person name="Sreeman S.M."/>
            <person name="Shimizu K.K."/>
        </authorList>
    </citation>
    <scope>NUCLEOTIDE SEQUENCE</scope>
</reference>
<gene>
    <name evidence="2" type="primary">ga27830</name>
    <name evidence="2" type="ORF">PR202_ga27830</name>
</gene>
<dbReference type="Proteomes" id="UP001054889">
    <property type="component" value="Unassembled WGS sequence"/>
</dbReference>
<dbReference type="InterPro" id="IPR058580">
    <property type="entry name" value="DUF2828"/>
</dbReference>
<dbReference type="EMBL" id="BQKI01000016">
    <property type="protein sequence ID" value="GJN09794.1"/>
    <property type="molecule type" value="Genomic_DNA"/>
</dbReference>
<evidence type="ECO:0000313" key="3">
    <source>
        <dbReference type="Proteomes" id="UP001054889"/>
    </source>
</evidence>
<comment type="caution">
    <text evidence="2">The sequence shown here is derived from an EMBL/GenBank/DDBJ whole genome shotgun (WGS) entry which is preliminary data.</text>
</comment>
<dbReference type="PANTHER" id="PTHR31373:SF27">
    <property type="entry name" value="TROVE DOMAIN-CONTAINING PROTEIN"/>
    <property type="match status" value="1"/>
</dbReference>